<gene>
    <name evidence="4" type="ORF">NDI76_08040</name>
</gene>
<dbReference type="Pfam" id="PF00072">
    <property type="entry name" value="Response_reg"/>
    <property type="match status" value="1"/>
</dbReference>
<evidence type="ECO:0000313" key="5">
    <source>
        <dbReference type="Proteomes" id="UP001257060"/>
    </source>
</evidence>
<keyword evidence="5" id="KW-1185">Reference proteome</keyword>
<feature type="modified residue" description="4-aspartylphosphate" evidence="2">
    <location>
        <position position="61"/>
    </location>
</feature>
<evidence type="ECO:0000313" key="4">
    <source>
        <dbReference type="EMBL" id="MDS0298690.1"/>
    </source>
</evidence>
<protein>
    <submittedName>
        <fullName evidence="4">Response regulator</fullName>
    </submittedName>
</protein>
<proteinExistence type="predicted"/>
<dbReference type="EMBL" id="JAMQOP010000001">
    <property type="protein sequence ID" value="MDS0298690.1"/>
    <property type="molecule type" value="Genomic_DNA"/>
</dbReference>
<dbReference type="InterPro" id="IPR001789">
    <property type="entry name" value="Sig_transdc_resp-reg_receiver"/>
</dbReference>
<evidence type="ECO:0000259" key="3">
    <source>
        <dbReference type="PROSITE" id="PS50110"/>
    </source>
</evidence>
<sequence length="137" mass="15027">MTVTPADVPSERPTVLIADDEAALTDSMAVWLSDYYRVRTAYTGHEALREFDPTVDVVLLDRHMPGLSGERVMEELNETDVNPCVALLTATCADDFGPELEELGFDDLLTKPISRDELLEAVSELVSASSASEPARR</sequence>
<feature type="domain" description="Response regulatory" evidence="3">
    <location>
        <begin position="14"/>
        <end position="126"/>
    </location>
</feature>
<dbReference type="InterPro" id="IPR050595">
    <property type="entry name" value="Bact_response_regulator"/>
</dbReference>
<dbReference type="SUPFAM" id="SSF52172">
    <property type="entry name" value="CheY-like"/>
    <property type="match status" value="1"/>
</dbReference>
<dbReference type="PANTHER" id="PTHR44591">
    <property type="entry name" value="STRESS RESPONSE REGULATOR PROTEIN 1"/>
    <property type="match status" value="1"/>
</dbReference>
<evidence type="ECO:0000256" key="1">
    <source>
        <dbReference type="ARBA" id="ARBA00022553"/>
    </source>
</evidence>
<dbReference type="SMART" id="SM00448">
    <property type="entry name" value="REC"/>
    <property type="match status" value="1"/>
</dbReference>
<reference evidence="4 5" key="1">
    <citation type="submission" date="2022-06" db="EMBL/GenBank/DDBJ databases">
        <title>Halogeometricum sp. a new haloarchaeum isolate from saline soil.</title>
        <authorList>
            <person name="Strakova D."/>
            <person name="Galisteo C."/>
            <person name="Sanchez-Porro C."/>
            <person name="Ventosa A."/>
        </authorList>
    </citation>
    <scope>NUCLEOTIDE SEQUENCE [LARGE SCALE GENOMIC DNA]</scope>
    <source>
        <strain evidence="4 5">S1BR25-6</strain>
    </source>
</reference>
<evidence type="ECO:0000256" key="2">
    <source>
        <dbReference type="PROSITE-ProRule" id="PRU00169"/>
    </source>
</evidence>
<dbReference type="RefSeq" id="WP_310923487.1">
    <property type="nucleotide sequence ID" value="NZ_JAMQOP010000001.1"/>
</dbReference>
<organism evidence="4 5">
    <name type="scientific">Halogeometricum salsisoli</name>
    <dbReference type="NCBI Taxonomy" id="2950536"/>
    <lineage>
        <taxon>Archaea</taxon>
        <taxon>Methanobacteriati</taxon>
        <taxon>Methanobacteriota</taxon>
        <taxon>Stenosarchaea group</taxon>
        <taxon>Halobacteria</taxon>
        <taxon>Halobacteriales</taxon>
        <taxon>Haloferacaceae</taxon>
        <taxon>Halogeometricum</taxon>
    </lineage>
</organism>
<dbReference type="InterPro" id="IPR011006">
    <property type="entry name" value="CheY-like_superfamily"/>
</dbReference>
<dbReference type="Gene3D" id="3.40.50.2300">
    <property type="match status" value="1"/>
</dbReference>
<accession>A0ABU2GCZ6</accession>
<name>A0ABU2GCZ6_9EURY</name>
<keyword evidence="1 2" id="KW-0597">Phosphoprotein</keyword>
<comment type="caution">
    <text evidence="4">The sequence shown here is derived from an EMBL/GenBank/DDBJ whole genome shotgun (WGS) entry which is preliminary data.</text>
</comment>
<dbReference type="Proteomes" id="UP001257060">
    <property type="component" value="Unassembled WGS sequence"/>
</dbReference>
<dbReference type="CDD" id="cd00156">
    <property type="entry name" value="REC"/>
    <property type="match status" value="1"/>
</dbReference>
<dbReference type="PROSITE" id="PS50110">
    <property type="entry name" value="RESPONSE_REGULATORY"/>
    <property type="match status" value="1"/>
</dbReference>
<dbReference type="PANTHER" id="PTHR44591:SF3">
    <property type="entry name" value="RESPONSE REGULATORY DOMAIN-CONTAINING PROTEIN"/>
    <property type="match status" value="1"/>
</dbReference>